<name>A0A1U9MAZ3_9HYPH</name>
<dbReference type="Proteomes" id="UP000189660">
    <property type="component" value="Chromosome"/>
</dbReference>
<keyword evidence="1" id="KW-0472">Membrane</keyword>
<accession>A0A1U9MAZ3</accession>
<dbReference type="InterPro" id="IPR027417">
    <property type="entry name" value="P-loop_NTPase"/>
</dbReference>
<protein>
    <submittedName>
        <fullName evidence="2">Uncharacterized protein</fullName>
    </submittedName>
</protein>
<dbReference type="KEGG" id="bapa:BBC0178_010180"/>
<organism evidence="2 3">
    <name type="scientific">Bartonella apihabitans</name>
    <dbReference type="NCBI Taxonomy" id="2750929"/>
    <lineage>
        <taxon>Bacteria</taxon>
        <taxon>Pseudomonadati</taxon>
        <taxon>Pseudomonadota</taxon>
        <taxon>Alphaproteobacteria</taxon>
        <taxon>Hyphomicrobiales</taxon>
        <taxon>Bartonellaceae</taxon>
        <taxon>Bartonella</taxon>
    </lineage>
</organism>
<keyword evidence="3" id="KW-1185">Reference proteome</keyword>
<sequence>MEFDDENATHAELVLANLLEAIRQEVKRVYPNPDVALISTIRTQRNNVLSSTLNSFSENAKQGEREKQTDDLYSSLIVAIGNRVAYNASIEVLKNLLNTGQSPLVLDFIANDPAVLKTTDDLNKLTAEIAHMETQLAGNHPQIKAMRAEQNALKSELEGNIDLSIKRLYAQADVATKVERGLRDELNAASGVASSSDDNRSLDELERKLKAIWDDYDKTIEKSGLLRASIFVVVNGPITVEKQSVLSRYGSRILGFALIVFLLLLIIQTIIKNRALFKTRRNVDGQFSDRKGNSDGGSMNSVAPSSPKAALNLAETVEKLEQNQAGFIAVVGKKAAKTAARLSMKLKKENNAILLVDISTNEIGNLIGPHRGFTDVLTGDAKISEVIYNDYDTGVDILPQGLASPLRAKDFSKDIPAFISALESSYSIVIVAMSGEPEFGLEEIFSESDCLVISSGDKSDGDHWTELFLKYSAQPVFRLINN</sequence>
<keyword evidence="1" id="KW-0812">Transmembrane</keyword>
<feature type="transmembrane region" description="Helical" evidence="1">
    <location>
        <begin position="253"/>
        <end position="271"/>
    </location>
</feature>
<evidence type="ECO:0000313" key="2">
    <source>
        <dbReference type="EMBL" id="AQT42503.1"/>
    </source>
</evidence>
<evidence type="ECO:0000313" key="3">
    <source>
        <dbReference type="Proteomes" id="UP000189660"/>
    </source>
</evidence>
<dbReference type="Gene3D" id="3.40.50.300">
    <property type="entry name" value="P-loop containing nucleotide triphosphate hydrolases"/>
    <property type="match status" value="1"/>
</dbReference>
<keyword evidence="1" id="KW-1133">Transmembrane helix</keyword>
<dbReference type="AlphaFoldDB" id="A0A1U9MAZ3"/>
<gene>
    <name evidence="2" type="ORF">BBC0178_010180</name>
</gene>
<dbReference type="OrthoDB" id="230260at2"/>
<dbReference type="RefSeq" id="WP_078039432.1">
    <property type="nucleotide sequence ID" value="NZ_CP015820.1"/>
</dbReference>
<reference evidence="2 3" key="1">
    <citation type="submission" date="2016-11" db="EMBL/GenBank/DDBJ databases">
        <title>Comparative genomics of Bartonella apis.</title>
        <authorList>
            <person name="Engel P."/>
        </authorList>
    </citation>
    <scope>NUCLEOTIDE SEQUENCE [LARGE SCALE GENOMIC DNA]</scope>
    <source>
        <strain evidence="2 3">BBC0178</strain>
    </source>
</reference>
<evidence type="ECO:0000256" key="1">
    <source>
        <dbReference type="SAM" id="Phobius"/>
    </source>
</evidence>
<proteinExistence type="predicted"/>
<dbReference type="SUPFAM" id="SSF52540">
    <property type="entry name" value="P-loop containing nucleoside triphosphate hydrolases"/>
    <property type="match status" value="1"/>
</dbReference>
<dbReference type="EMBL" id="CP015820">
    <property type="protein sequence ID" value="AQT42503.1"/>
    <property type="molecule type" value="Genomic_DNA"/>
</dbReference>